<sequence length="186" mass="20669">MNYLFYVGIILPTLITVCLFLVFIYCWFLQKARKEVLTRRYDPHGKMRRLGLSLEPPPPPDFCRFEVTVATPLSAQLSPAHYGEDNMAYCVSRSPSTDQQNQQQQQQQQQQHQLQQQPNPGRSLYHTYHDSGISAGGLAALSDSSERPDSQASHSPSTTDSEDSGFRGSHSANHAPLPPGSASLPL</sequence>
<reference evidence="3 4" key="1">
    <citation type="submission" date="2019-01" db="EMBL/GenBank/DDBJ databases">
        <title>A draft genome assembly of the solar-powered sea slug Elysia chlorotica.</title>
        <authorList>
            <person name="Cai H."/>
            <person name="Li Q."/>
            <person name="Fang X."/>
            <person name="Li J."/>
            <person name="Curtis N.E."/>
            <person name="Altenburger A."/>
            <person name="Shibata T."/>
            <person name="Feng M."/>
            <person name="Maeda T."/>
            <person name="Schwartz J.A."/>
            <person name="Shigenobu S."/>
            <person name="Lundholm N."/>
            <person name="Nishiyama T."/>
            <person name="Yang H."/>
            <person name="Hasebe M."/>
            <person name="Li S."/>
            <person name="Pierce S.K."/>
            <person name="Wang J."/>
        </authorList>
    </citation>
    <scope>NUCLEOTIDE SEQUENCE [LARGE SCALE GENOMIC DNA]</scope>
    <source>
        <strain evidence="3">EC2010</strain>
        <tissue evidence="3">Whole organism of an adult</tissue>
    </source>
</reference>
<keyword evidence="2" id="KW-0472">Membrane</keyword>
<name>A0A3S1ACL8_ELYCH</name>
<proteinExistence type="predicted"/>
<organism evidence="3 4">
    <name type="scientific">Elysia chlorotica</name>
    <name type="common">Eastern emerald elysia</name>
    <name type="synonym">Sea slug</name>
    <dbReference type="NCBI Taxonomy" id="188477"/>
    <lineage>
        <taxon>Eukaryota</taxon>
        <taxon>Metazoa</taxon>
        <taxon>Spiralia</taxon>
        <taxon>Lophotrochozoa</taxon>
        <taxon>Mollusca</taxon>
        <taxon>Gastropoda</taxon>
        <taxon>Heterobranchia</taxon>
        <taxon>Euthyneura</taxon>
        <taxon>Panpulmonata</taxon>
        <taxon>Sacoglossa</taxon>
        <taxon>Placobranchoidea</taxon>
        <taxon>Plakobranchidae</taxon>
        <taxon>Elysia</taxon>
    </lineage>
</organism>
<feature type="compositionally biased region" description="Low complexity" evidence="1">
    <location>
        <begin position="99"/>
        <end position="117"/>
    </location>
</feature>
<evidence type="ECO:0000256" key="2">
    <source>
        <dbReference type="SAM" id="Phobius"/>
    </source>
</evidence>
<feature type="compositionally biased region" description="Low complexity" evidence="1">
    <location>
        <begin position="130"/>
        <end position="143"/>
    </location>
</feature>
<dbReference type="EMBL" id="RQTK01000083">
    <property type="protein sequence ID" value="RUS88430.1"/>
    <property type="molecule type" value="Genomic_DNA"/>
</dbReference>
<dbReference type="Proteomes" id="UP000271974">
    <property type="component" value="Unassembled WGS sequence"/>
</dbReference>
<evidence type="ECO:0000256" key="1">
    <source>
        <dbReference type="SAM" id="MobiDB-lite"/>
    </source>
</evidence>
<accession>A0A3S1ACL8</accession>
<keyword evidence="2" id="KW-0812">Transmembrane</keyword>
<protein>
    <submittedName>
        <fullName evidence="3">Uncharacterized protein</fullName>
    </submittedName>
</protein>
<dbReference type="AlphaFoldDB" id="A0A3S1ACL8"/>
<keyword evidence="4" id="KW-1185">Reference proteome</keyword>
<keyword evidence="2" id="KW-1133">Transmembrane helix</keyword>
<dbReference type="OrthoDB" id="6122240at2759"/>
<comment type="caution">
    <text evidence="3">The sequence shown here is derived from an EMBL/GenBank/DDBJ whole genome shotgun (WGS) entry which is preliminary data.</text>
</comment>
<evidence type="ECO:0000313" key="4">
    <source>
        <dbReference type="Proteomes" id="UP000271974"/>
    </source>
</evidence>
<feature type="compositionally biased region" description="Polar residues" evidence="1">
    <location>
        <begin position="150"/>
        <end position="159"/>
    </location>
</feature>
<evidence type="ECO:0000313" key="3">
    <source>
        <dbReference type="EMBL" id="RUS88430.1"/>
    </source>
</evidence>
<feature type="transmembrane region" description="Helical" evidence="2">
    <location>
        <begin position="6"/>
        <end position="29"/>
    </location>
</feature>
<feature type="region of interest" description="Disordered" evidence="1">
    <location>
        <begin position="91"/>
        <end position="186"/>
    </location>
</feature>
<gene>
    <name evidence="3" type="ORF">EGW08_003826</name>
</gene>
<feature type="non-terminal residue" evidence="3">
    <location>
        <position position="186"/>
    </location>
</feature>